<dbReference type="GO" id="GO:0006281">
    <property type="term" value="P:DNA repair"/>
    <property type="evidence" value="ECO:0007669"/>
    <property type="project" value="InterPro"/>
</dbReference>
<protein>
    <submittedName>
        <fullName evidence="3">Competence protein ComE</fullName>
    </submittedName>
</protein>
<dbReference type="RefSeq" id="WP_026802138.1">
    <property type="nucleotide sequence ID" value="NZ_AVPE01000002.1"/>
</dbReference>
<dbReference type="eggNOG" id="COG1555">
    <property type="taxonomic scope" value="Bacteria"/>
</dbReference>
<dbReference type="InterPro" id="IPR003583">
    <property type="entry name" value="Hlx-hairpin-Hlx_DNA-bd_motif"/>
</dbReference>
<dbReference type="GO" id="GO:0015627">
    <property type="term" value="C:type II protein secretion system complex"/>
    <property type="evidence" value="ECO:0007669"/>
    <property type="project" value="TreeGrafter"/>
</dbReference>
<dbReference type="GO" id="GO:0003677">
    <property type="term" value="F:DNA binding"/>
    <property type="evidence" value="ECO:0007669"/>
    <property type="project" value="InterPro"/>
</dbReference>
<gene>
    <name evidence="3" type="ORF">N781_11060</name>
</gene>
<organism evidence="3 4">
    <name type="scientific">Pontibacillus halophilus JSM 076056 = DSM 19796</name>
    <dbReference type="NCBI Taxonomy" id="1385510"/>
    <lineage>
        <taxon>Bacteria</taxon>
        <taxon>Bacillati</taxon>
        <taxon>Bacillota</taxon>
        <taxon>Bacilli</taxon>
        <taxon>Bacillales</taxon>
        <taxon>Bacillaceae</taxon>
        <taxon>Pontibacillus</taxon>
    </lineage>
</organism>
<dbReference type="SUPFAM" id="SSF47781">
    <property type="entry name" value="RuvA domain 2-like"/>
    <property type="match status" value="1"/>
</dbReference>
<dbReference type="NCBIfam" id="TIGR00426">
    <property type="entry name" value="competence protein ComEA helix-hairpin-helix repeat region"/>
    <property type="match status" value="1"/>
</dbReference>
<evidence type="ECO:0000259" key="2">
    <source>
        <dbReference type="SMART" id="SM00278"/>
    </source>
</evidence>
<dbReference type="Pfam" id="PF12836">
    <property type="entry name" value="HHH_3"/>
    <property type="match status" value="1"/>
</dbReference>
<feature type="domain" description="Helix-hairpin-helix DNA-binding motif class 1" evidence="2">
    <location>
        <begin position="140"/>
        <end position="159"/>
    </location>
</feature>
<dbReference type="SMART" id="SM00278">
    <property type="entry name" value="HhH1"/>
    <property type="match status" value="2"/>
</dbReference>
<dbReference type="EMBL" id="AVPE01000002">
    <property type="protein sequence ID" value="KGX93560.1"/>
    <property type="molecule type" value="Genomic_DNA"/>
</dbReference>
<dbReference type="GO" id="GO:0015628">
    <property type="term" value="P:protein secretion by the type II secretion system"/>
    <property type="evidence" value="ECO:0007669"/>
    <property type="project" value="TreeGrafter"/>
</dbReference>
<name>A0A0A5GQZ2_9BACI</name>
<dbReference type="STRING" id="1385510.GCA_000425205_01121"/>
<dbReference type="Gene3D" id="1.10.150.280">
    <property type="entry name" value="AF1531-like domain"/>
    <property type="match status" value="1"/>
</dbReference>
<dbReference type="InterPro" id="IPR051675">
    <property type="entry name" value="Endo/Exo/Phosphatase_dom_1"/>
</dbReference>
<feature type="domain" description="Helix-hairpin-helix DNA-binding motif class 1" evidence="2">
    <location>
        <begin position="170"/>
        <end position="189"/>
    </location>
</feature>
<dbReference type="InterPro" id="IPR019554">
    <property type="entry name" value="Soluble_ligand-bd"/>
</dbReference>
<dbReference type="PANTHER" id="PTHR21180">
    <property type="entry name" value="ENDONUCLEASE/EXONUCLEASE/PHOSPHATASE FAMILY DOMAIN-CONTAINING PROTEIN 1"/>
    <property type="match status" value="1"/>
</dbReference>
<keyword evidence="4" id="KW-1185">Reference proteome</keyword>
<evidence type="ECO:0000313" key="3">
    <source>
        <dbReference type="EMBL" id="KGX93560.1"/>
    </source>
</evidence>
<dbReference type="Proteomes" id="UP000030528">
    <property type="component" value="Unassembled WGS sequence"/>
</dbReference>
<dbReference type="Pfam" id="PF10531">
    <property type="entry name" value="SLBB"/>
    <property type="match status" value="1"/>
</dbReference>
<dbReference type="OrthoDB" id="9790239at2"/>
<dbReference type="InterPro" id="IPR010994">
    <property type="entry name" value="RuvA_2-like"/>
</dbReference>
<evidence type="ECO:0000256" key="1">
    <source>
        <dbReference type="SAM" id="MobiDB-lite"/>
    </source>
</evidence>
<dbReference type="PANTHER" id="PTHR21180:SF32">
    <property type="entry name" value="ENDONUCLEASE_EXONUCLEASE_PHOSPHATASE FAMILY DOMAIN-CONTAINING PROTEIN 1"/>
    <property type="match status" value="1"/>
</dbReference>
<accession>A0A0A5GQZ2</accession>
<sequence>MNRLPKIFATIVAGVIILLLVVQKEPSNENGAVIQTGDVVENPVDEETVVEPHTFYVDVKGEVVKPGVYEASLGDRVQDVINRAGGIKETGNPYSVNLAQKVVDEMVILVTNQEESTGQREAGSPSSQDGKVRINQATQEELETLPGIGPSKASAILQHREEHGPFKKVEDLLEVSGIGESTLQNIQESVQLP</sequence>
<comment type="caution">
    <text evidence="3">The sequence shown here is derived from an EMBL/GenBank/DDBJ whole genome shotgun (WGS) entry which is preliminary data.</text>
</comment>
<dbReference type="Gene3D" id="3.10.20.600">
    <property type="match status" value="1"/>
</dbReference>
<evidence type="ECO:0000313" key="4">
    <source>
        <dbReference type="Proteomes" id="UP000030528"/>
    </source>
</evidence>
<reference evidence="3 4" key="1">
    <citation type="submission" date="2013-08" db="EMBL/GenBank/DDBJ databases">
        <authorList>
            <person name="Huang J."/>
            <person name="Wang G."/>
        </authorList>
    </citation>
    <scope>NUCLEOTIDE SEQUENCE [LARGE SCALE GENOMIC DNA]</scope>
    <source>
        <strain evidence="3 4">JSM 076056</strain>
    </source>
</reference>
<dbReference type="InterPro" id="IPR004509">
    <property type="entry name" value="Competence_ComEA_HhH"/>
</dbReference>
<proteinExistence type="predicted"/>
<feature type="region of interest" description="Disordered" evidence="1">
    <location>
        <begin position="141"/>
        <end position="161"/>
    </location>
</feature>
<dbReference type="AlphaFoldDB" id="A0A0A5GQZ2"/>